<gene>
    <name evidence="2" type="ORF">L484_004729</name>
</gene>
<evidence type="ECO:0000313" key="3">
    <source>
        <dbReference type="Proteomes" id="UP000030645"/>
    </source>
</evidence>
<proteinExistence type="predicted"/>
<protein>
    <submittedName>
        <fullName evidence="2">Uncharacterized protein</fullName>
    </submittedName>
</protein>
<accession>W9S4I0</accession>
<dbReference type="AlphaFoldDB" id="W9S4I0"/>
<evidence type="ECO:0000313" key="2">
    <source>
        <dbReference type="EMBL" id="EXC10044.1"/>
    </source>
</evidence>
<reference evidence="3" key="1">
    <citation type="submission" date="2013-01" db="EMBL/GenBank/DDBJ databases">
        <title>Draft Genome Sequence of a Mulberry Tree, Morus notabilis C.K. Schneid.</title>
        <authorList>
            <person name="He N."/>
            <person name="Zhao S."/>
        </authorList>
    </citation>
    <scope>NUCLEOTIDE SEQUENCE</scope>
</reference>
<keyword evidence="3" id="KW-1185">Reference proteome</keyword>
<sequence>MEAKVRGPVAVGLKLAMPLVIGKTHSIEVAFLEHEQQNYEDYDLRLNSNPHSKEDDDAVLPKRLAIG</sequence>
<organism evidence="2 3">
    <name type="scientific">Morus notabilis</name>
    <dbReference type="NCBI Taxonomy" id="981085"/>
    <lineage>
        <taxon>Eukaryota</taxon>
        <taxon>Viridiplantae</taxon>
        <taxon>Streptophyta</taxon>
        <taxon>Embryophyta</taxon>
        <taxon>Tracheophyta</taxon>
        <taxon>Spermatophyta</taxon>
        <taxon>Magnoliopsida</taxon>
        <taxon>eudicotyledons</taxon>
        <taxon>Gunneridae</taxon>
        <taxon>Pentapetalae</taxon>
        <taxon>rosids</taxon>
        <taxon>fabids</taxon>
        <taxon>Rosales</taxon>
        <taxon>Moraceae</taxon>
        <taxon>Moreae</taxon>
        <taxon>Morus</taxon>
    </lineage>
</organism>
<dbReference type="EMBL" id="KE345621">
    <property type="protein sequence ID" value="EXC10044.1"/>
    <property type="molecule type" value="Genomic_DNA"/>
</dbReference>
<name>W9S4I0_9ROSA</name>
<feature type="region of interest" description="Disordered" evidence="1">
    <location>
        <begin position="46"/>
        <end position="67"/>
    </location>
</feature>
<dbReference type="Proteomes" id="UP000030645">
    <property type="component" value="Unassembled WGS sequence"/>
</dbReference>
<evidence type="ECO:0000256" key="1">
    <source>
        <dbReference type="SAM" id="MobiDB-lite"/>
    </source>
</evidence>